<name>A0A6U8IQN6_9EUGL</name>
<organism evidence="2">
    <name type="scientific">Eutreptiella gymnastica</name>
    <dbReference type="NCBI Taxonomy" id="73025"/>
    <lineage>
        <taxon>Eukaryota</taxon>
        <taxon>Discoba</taxon>
        <taxon>Euglenozoa</taxon>
        <taxon>Euglenida</taxon>
        <taxon>Spirocuta</taxon>
        <taxon>Euglenophyceae</taxon>
        <taxon>Eutreptiales</taxon>
        <taxon>Eutreptiaceae</taxon>
        <taxon>Eutreptiella</taxon>
    </lineage>
</organism>
<dbReference type="EMBL" id="HBGA01112896">
    <property type="protein sequence ID" value="CAD9030868.1"/>
    <property type="molecule type" value="Transcribed_RNA"/>
</dbReference>
<reference evidence="2" key="1">
    <citation type="submission" date="2021-01" db="EMBL/GenBank/DDBJ databases">
        <authorList>
            <person name="Corre E."/>
            <person name="Pelletier E."/>
            <person name="Niang G."/>
            <person name="Scheremetjew M."/>
            <person name="Finn R."/>
            <person name="Kale V."/>
            <person name="Holt S."/>
            <person name="Cochrane G."/>
            <person name="Meng A."/>
            <person name="Brown T."/>
            <person name="Cohen L."/>
        </authorList>
    </citation>
    <scope>NUCLEOTIDE SEQUENCE</scope>
    <source>
        <strain evidence="2">NIES-381</strain>
    </source>
</reference>
<evidence type="ECO:0000313" key="3">
    <source>
        <dbReference type="EMBL" id="CAD9030869.1"/>
    </source>
</evidence>
<accession>A0A6U8IQN6</accession>
<dbReference type="EMBL" id="HBGA01112897">
    <property type="protein sequence ID" value="CAD9030869.1"/>
    <property type="molecule type" value="Transcribed_RNA"/>
</dbReference>
<keyword evidence="1" id="KW-0472">Membrane</keyword>
<feature type="transmembrane region" description="Helical" evidence="1">
    <location>
        <begin position="47"/>
        <end position="72"/>
    </location>
</feature>
<dbReference type="AlphaFoldDB" id="A0A6U8IQN6"/>
<keyword evidence="1" id="KW-0812">Transmembrane</keyword>
<evidence type="ECO:0000313" key="2">
    <source>
        <dbReference type="EMBL" id="CAD9030868.1"/>
    </source>
</evidence>
<feature type="transmembrane region" description="Helical" evidence="1">
    <location>
        <begin position="7"/>
        <end position="27"/>
    </location>
</feature>
<protein>
    <submittedName>
        <fullName evidence="2">Uncharacterized protein</fullName>
    </submittedName>
</protein>
<gene>
    <name evidence="2" type="ORF">EGYM00392_LOCUS42010</name>
    <name evidence="3" type="ORF">EGYM00392_LOCUS42011</name>
</gene>
<evidence type="ECO:0000256" key="1">
    <source>
        <dbReference type="SAM" id="Phobius"/>
    </source>
</evidence>
<proteinExistence type="predicted"/>
<sequence length="109" mass="12361">MWTNLTLGFISQAHSFYLHWVFLFALGKLPLPSCTSIHLTNLFSLHGIRVGAIWLCSFPQFLSQIFFVVSFLHRNPKLTCAKVRLINGRLTVLFISGPAIRTAERASQQ</sequence>
<keyword evidence="1" id="KW-1133">Transmembrane helix</keyword>